<proteinExistence type="inferred from homology"/>
<dbReference type="InterPro" id="IPR015168">
    <property type="entry name" value="SsuA/THI5"/>
</dbReference>
<sequence length="243" mass="25648">DAMLAGDIDISYSQGLVPFINAVKSNAPLKLVDIAMEYGMGGTTCVTSNASGITKANASELEGKKVAVPLGTMAEYVFDESMKVVGADRNKMEIIQMDPEEGAAAIVSGDVVMACLFGGNSIKSALTVGTRLLTVQEARDAGILGIDITSVTDKFMKENPGMLRTFIEVTHEANARYADGKSDLNVIAKDAEMALADMKDTIGGFKFLNARETKKSMESGNLAGFLKGMNTPDGAVDTSFLPL</sequence>
<comment type="subcellular location">
    <subcellularLocation>
        <location evidence="1">Periplasm</location>
    </subcellularLocation>
</comment>
<dbReference type="SUPFAM" id="SSF53850">
    <property type="entry name" value="Periplasmic binding protein-like II"/>
    <property type="match status" value="1"/>
</dbReference>
<evidence type="ECO:0000313" key="5">
    <source>
        <dbReference type="EMBL" id="SVD44650.1"/>
    </source>
</evidence>
<evidence type="ECO:0000256" key="1">
    <source>
        <dbReference type="ARBA" id="ARBA00004418"/>
    </source>
</evidence>
<dbReference type="AlphaFoldDB" id="A0A382VE38"/>
<evidence type="ECO:0000256" key="3">
    <source>
        <dbReference type="ARBA" id="ARBA00022729"/>
    </source>
</evidence>
<dbReference type="PANTHER" id="PTHR30024:SF47">
    <property type="entry name" value="TAURINE-BINDING PERIPLASMIC PROTEIN"/>
    <property type="match status" value="1"/>
</dbReference>
<dbReference type="Gene3D" id="3.40.190.10">
    <property type="entry name" value="Periplasmic binding protein-like II"/>
    <property type="match status" value="2"/>
</dbReference>
<reference evidence="5" key="1">
    <citation type="submission" date="2018-05" db="EMBL/GenBank/DDBJ databases">
        <authorList>
            <person name="Lanie J.A."/>
            <person name="Ng W.-L."/>
            <person name="Kazmierczak K.M."/>
            <person name="Andrzejewski T.M."/>
            <person name="Davidsen T.M."/>
            <person name="Wayne K.J."/>
            <person name="Tettelin H."/>
            <person name="Glass J.I."/>
            <person name="Rusch D."/>
            <person name="Podicherti R."/>
            <person name="Tsui H.-C.T."/>
            <person name="Winkler M.E."/>
        </authorList>
    </citation>
    <scope>NUCLEOTIDE SEQUENCE</scope>
</reference>
<feature type="domain" description="SsuA/THI5-like" evidence="4">
    <location>
        <begin position="28"/>
        <end position="173"/>
    </location>
</feature>
<name>A0A382VE38_9ZZZZ</name>
<keyword evidence="3" id="KW-0732">Signal</keyword>
<dbReference type="GO" id="GO:0042597">
    <property type="term" value="C:periplasmic space"/>
    <property type="evidence" value="ECO:0007669"/>
    <property type="project" value="UniProtKB-SubCell"/>
</dbReference>
<dbReference type="EMBL" id="UINC01151191">
    <property type="protein sequence ID" value="SVD44650.1"/>
    <property type="molecule type" value="Genomic_DNA"/>
</dbReference>
<evidence type="ECO:0000256" key="2">
    <source>
        <dbReference type="ARBA" id="ARBA00010742"/>
    </source>
</evidence>
<dbReference type="PANTHER" id="PTHR30024">
    <property type="entry name" value="ALIPHATIC SULFONATES-BINDING PROTEIN-RELATED"/>
    <property type="match status" value="1"/>
</dbReference>
<accession>A0A382VE38</accession>
<organism evidence="5">
    <name type="scientific">marine metagenome</name>
    <dbReference type="NCBI Taxonomy" id="408172"/>
    <lineage>
        <taxon>unclassified sequences</taxon>
        <taxon>metagenomes</taxon>
        <taxon>ecological metagenomes</taxon>
    </lineage>
</organism>
<evidence type="ECO:0000259" key="4">
    <source>
        <dbReference type="Pfam" id="PF09084"/>
    </source>
</evidence>
<dbReference type="Pfam" id="PF09084">
    <property type="entry name" value="NMT1"/>
    <property type="match status" value="1"/>
</dbReference>
<protein>
    <recommendedName>
        <fullName evidence="4">SsuA/THI5-like domain-containing protein</fullName>
    </recommendedName>
</protein>
<comment type="similarity">
    <text evidence="2">Belongs to the bacterial solute-binding protein SsuA/TauA family.</text>
</comment>
<gene>
    <name evidence="5" type="ORF">METZ01_LOCUS397504</name>
</gene>
<feature type="non-terminal residue" evidence="5">
    <location>
        <position position="1"/>
    </location>
</feature>